<dbReference type="PROSITE" id="PS50035">
    <property type="entry name" value="PLD"/>
    <property type="match status" value="2"/>
</dbReference>
<accession>A0A917WVQ8</accession>
<dbReference type="AlphaFoldDB" id="A0A917WVQ8"/>
<organism evidence="10 11">
    <name type="scientific">Paraliobacillus quinghaiensis</name>
    <dbReference type="NCBI Taxonomy" id="470815"/>
    <lineage>
        <taxon>Bacteria</taxon>
        <taxon>Bacillati</taxon>
        <taxon>Bacillota</taxon>
        <taxon>Bacilli</taxon>
        <taxon>Bacillales</taxon>
        <taxon>Bacillaceae</taxon>
        <taxon>Paraliobacillus</taxon>
    </lineage>
</organism>
<reference evidence="10" key="2">
    <citation type="submission" date="2020-09" db="EMBL/GenBank/DDBJ databases">
        <authorList>
            <person name="Sun Q."/>
            <person name="Zhou Y."/>
        </authorList>
    </citation>
    <scope>NUCLEOTIDE SEQUENCE</scope>
    <source>
        <strain evidence="10">CGMCC 1.6333</strain>
    </source>
</reference>
<evidence type="ECO:0000256" key="7">
    <source>
        <dbReference type="ARBA" id="ARBA00023136"/>
    </source>
</evidence>
<keyword evidence="6" id="KW-1133">Transmembrane helix</keyword>
<dbReference type="GO" id="GO:0032049">
    <property type="term" value="P:cardiolipin biosynthetic process"/>
    <property type="evidence" value="ECO:0007669"/>
    <property type="project" value="UniProtKB-UniRule"/>
</dbReference>
<dbReference type="Pfam" id="PF13091">
    <property type="entry name" value="PLDc_2"/>
    <property type="match status" value="2"/>
</dbReference>
<dbReference type="OrthoDB" id="9762009at2"/>
<protein>
    <recommendedName>
        <fullName evidence="8">Cardiolipin synthase</fullName>
        <ecNumber evidence="8">2.7.8.-</ecNumber>
    </recommendedName>
</protein>
<dbReference type="EMBL" id="BMLG01000009">
    <property type="protein sequence ID" value="GGM32835.1"/>
    <property type="molecule type" value="Genomic_DNA"/>
</dbReference>
<dbReference type="InterPro" id="IPR022924">
    <property type="entry name" value="Cardiolipin_synthase"/>
</dbReference>
<sequence length="399" mass="46395">MQTIGLILIIILALALLDFQMGKRHFRKQPTYGTVPFQPVNYEMITTGDVFFESFFADLRAAKNNISISFFIVRNDQISQKLYEILKEKAREGVSVYLLVDWMGSLTLKQKTIRALRASGVNVQKSNPPSFPYFLYRLNRRNHRKIAIIDEKVSYLGGFNVGKEYLGFDPKLGDWRDYHIKCTDSELARYLQVIYNFDWDSTKQKRALLPSLPENESALNDHHFALHVTEAGQLEDILVNWLKQAKHSIHIGSPYFIPSKRVFDCLLDACNRGVDVTILAPEKRDHPFVKPTAFPYYREMLRAGAKVHFYDHGFYHAKLILLDENWCDLGTANFDKRSFLYNQEINLKMYADQEMLKPIREAFFTDLKRSFPVTEEHLNNHPLKFKIAGKIGKLIEPFL</sequence>
<evidence type="ECO:0000256" key="3">
    <source>
        <dbReference type="ARBA" id="ARBA00022679"/>
    </source>
</evidence>
<feature type="domain" description="PLD phosphodiesterase" evidence="9">
    <location>
        <begin position="138"/>
        <end position="165"/>
    </location>
</feature>
<dbReference type="PIRSF" id="PIRSF000850">
    <property type="entry name" value="Phospholipase_D_PSS"/>
    <property type="match status" value="1"/>
</dbReference>
<evidence type="ECO:0000259" key="9">
    <source>
        <dbReference type="PROSITE" id="PS50035"/>
    </source>
</evidence>
<evidence type="ECO:0000256" key="5">
    <source>
        <dbReference type="ARBA" id="ARBA00022737"/>
    </source>
</evidence>
<dbReference type="Gene3D" id="3.30.870.10">
    <property type="entry name" value="Endonuclease Chain A"/>
    <property type="match status" value="2"/>
</dbReference>
<dbReference type="NCBIfam" id="TIGR04265">
    <property type="entry name" value="bac_cardiolipin"/>
    <property type="match status" value="1"/>
</dbReference>
<feature type="domain" description="PLD phosphodiesterase" evidence="9">
    <location>
        <begin position="311"/>
        <end position="338"/>
    </location>
</feature>
<dbReference type="InterPro" id="IPR025202">
    <property type="entry name" value="PLD-like_dom"/>
</dbReference>
<evidence type="ECO:0000256" key="6">
    <source>
        <dbReference type="ARBA" id="ARBA00022989"/>
    </source>
</evidence>
<gene>
    <name evidence="10" type="primary">cls</name>
    <name evidence="10" type="ORF">GCM10011351_18580</name>
</gene>
<dbReference type="PANTHER" id="PTHR21248">
    <property type="entry name" value="CARDIOLIPIN SYNTHASE"/>
    <property type="match status" value="1"/>
</dbReference>
<dbReference type="GO" id="GO:0005886">
    <property type="term" value="C:plasma membrane"/>
    <property type="evidence" value="ECO:0007669"/>
    <property type="project" value="UniProtKB-SubCell"/>
</dbReference>
<keyword evidence="11" id="KW-1185">Reference proteome</keyword>
<dbReference type="GO" id="GO:0008808">
    <property type="term" value="F:cardiolipin synthase activity"/>
    <property type="evidence" value="ECO:0007669"/>
    <property type="project" value="UniProtKB-UniRule"/>
</dbReference>
<dbReference type="PANTHER" id="PTHR21248:SF7">
    <property type="entry name" value="MINOR CARDIOLIPIN SYNTHASE CLSB"/>
    <property type="match status" value="1"/>
</dbReference>
<evidence type="ECO:0000313" key="10">
    <source>
        <dbReference type="EMBL" id="GGM32835.1"/>
    </source>
</evidence>
<evidence type="ECO:0000256" key="2">
    <source>
        <dbReference type="ARBA" id="ARBA00022475"/>
    </source>
</evidence>
<dbReference type="InterPro" id="IPR001736">
    <property type="entry name" value="PLipase_D/transphosphatidylase"/>
</dbReference>
<evidence type="ECO:0000256" key="8">
    <source>
        <dbReference type="NCBIfam" id="TIGR04265"/>
    </source>
</evidence>
<dbReference type="SMART" id="SM00155">
    <property type="entry name" value="PLDc"/>
    <property type="match status" value="2"/>
</dbReference>
<comment type="subcellular location">
    <subcellularLocation>
        <location evidence="1">Cell membrane</location>
    </subcellularLocation>
</comment>
<name>A0A917WVQ8_9BACI</name>
<dbReference type="RefSeq" id="WP_117155099.1">
    <property type="nucleotide sequence ID" value="NZ_BMLG01000009.1"/>
</dbReference>
<keyword evidence="7" id="KW-0472">Membrane</keyword>
<reference evidence="10" key="1">
    <citation type="journal article" date="2014" name="Int. J. Syst. Evol. Microbiol.">
        <title>Complete genome sequence of Corynebacterium casei LMG S-19264T (=DSM 44701T), isolated from a smear-ripened cheese.</title>
        <authorList>
            <consortium name="US DOE Joint Genome Institute (JGI-PGF)"/>
            <person name="Walter F."/>
            <person name="Albersmeier A."/>
            <person name="Kalinowski J."/>
            <person name="Ruckert C."/>
        </authorList>
    </citation>
    <scope>NUCLEOTIDE SEQUENCE</scope>
    <source>
        <strain evidence="10">CGMCC 1.6333</strain>
    </source>
</reference>
<keyword evidence="3" id="KW-0808">Transferase</keyword>
<evidence type="ECO:0000313" key="11">
    <source>
        <dbReference type="Proteomes" id="UP000618460"/>
    </source>
</evidence>
<keyword evidence="2" id="KW-1003">Cell membrane</keyword>
<evidence type="ECO:0000256" key="4">
    <source>
        <dbReference type="ARBA" id="ARBA00022692"/>
    </source>
</evidence>
<evidence type="ECO:0000256" key="1">
    <source>
        <dbReference type="ARBA" id="ARBA00004236"/>
    </source>
</evidence>
<keyword evidence="5" id="KW-0677">Repeat</keyword>
<dbReference type="CDD" id="cd09112">
    <property type="entry name" value="PLDc_CLS_2"/>
    <property type="match status" value="1"/>
</dbReference>
<comment type="caution">
    <text evidence="10">The sequence shown here is derived from an EMBL/GenBank/DDBJ whole genome shotgun (WGS) entry which is preliminary data.</text>
</comment>
<proteinExistence type="predicted"/>
<dbReference type="SUPFAM" id="SSF56024">
    <property type="entry name" value="Phospholipase D/nuclease"/>
    <property type="match status" value="2"/>
</dbReference>
<dbReference type="CDD" id="cd09110">
    <property type="entry name" value="PLDc_CLS_1"/>
    <property type="match status" value="1"/>
</dbReference>
<keyword evidence="4" id="KW-0812">Transmembrane</keyword>
<dbReference type="EC" id="2.7.8.-" evidence="8"/>
<dbReference type="Proteomes" id="UP000618460">
    <property type="component" value="Unassembled WGS sequence"/>
</dbReference>